<feature type="compositionally biased region" description="Acidic residues" evidence="1">
    <location>
        <begin position="412"/>
        <end position="425"/>
    </location>
</feature>
<feature type="compositionally biased region" description="Low complexity" evidence="1">
    <location>
        <begin position="692"/>
        <end position="713"/>
    </location>
</feature>
<feature type="compositionally biased region" description="Low complexity" evidence="1">
    <location>
        <begin position="435"/>
        <end position="447"/>
    </location>
</feature>
<accession>A0A8H6XY34</accession>
<feature type="region of interest" description="Disordered" evidence="1">
    <location>
        <begin position="571"/>
        <end position="643"/>
    </location>
</feature>
<evidence type="ECO:0000313" key="2">
    <source>
        <dbReference type="EMBL" id="KAF7348676.1"/>
    </source>
</evidence>
<feature type="compositionally biased region" description="Low complexity" evidence="1">
    <location>
        <begin position="630"/>
        <end position="643"/>
    </location>
</feature>
<feature type="compositionally biased region" description="Low complexity" evidence="1">
    <location>
        <begin position="190"/>
        <end position="202"/>
    </location>
</feature>
<feature type="region of interest" description="Disordered" evidence="1">
    <location>
        <begin position="242"/>
        <end position="506"/>
    </location>
</feature>
<comment type="caution">
    <text evidence="2">The sequence shown here is derived from an EMBL/GenBank/DDBJ whole genome shotgun (WGS) entry which is preliminary data.</text>
</comment>
<organism evidence="2 3">
    <name type="scientific">Mycena venus</name>
    <dbReference type="NCBI Taxonomy" id="2733690"/>
    <lineage>
        <taxon>Eukaryota</taxon>
        <taxon>Fungi</taxon>
        <taxon>Dikarya</taxon>
        <taxon>Basidiomycota</taxon>
        <taxon>Agaricomycotina</taxon>
        <taxon>Agaricomycetes</taxon>
        <taxon>Agaricomycetidae</taxon>
        <taxon>Agaricales</taxon>
        <taxon>Marasmiineae</taxon>
        <taxon>Mycenaceae</taxon>
        <taxon>Mycena</taxon>
    </lineage>
</organism>
<keyword evidence="3" id="KW-1185">Reference proteome</keyword>
<feature type="region of interest" description="Disordered" evidence="1">
    <location>
        <begin position="93"/>
        <end position="154"/>
    </location>
</feature>
<feature type="compositionally biased region" description="Acidic residues" evidence="1">
    <location>
        <begin position="208"/>
        <end position="217"/>
    </location>
</feature>
<feature type="compositionally biased region" description="Low complexity" evidence="1">
    <location>
        <begin position="118"/>
        <end position="142"/>
    </location>
</feature>
<proteinExistence type="predicted"/>
<gene>
    <name evidence="2" type="ORF">MVEN_01386400</name>
</gene>
<feature type="compositionally biased region" description="Pro residues" evidence="1">
    <location>
        <begin position="472"/>
        <end position="491"/>
    </location>
</feature>
<dbReference type="OrthoDB" id="3070659at2759"/>
<feature type="compositionally biased region" description="Polar residues" evidence="1">
    <location>
        <begin position="316"/>
        <end position="329"/>
    </location>
</feature>
<feature type="region of interest" description="Disordered" evidence="1">
    <location>
        <begin position="180"/>
        <end position="217"/>
    </location>
</feature>
<name>A0A8H6XY34_9AGAR</name>
<feature type="region of interest" description="Disordered" evidence="1">
    <location>
        <begin position="668"/>
        <end position="733"/>
    </location>
</feature>
<feature type="compositionally biased region" description="Basic residues" evidence="1">
    <location>
        <begin position="41"/>
        <end position="53"/>
    </location>
</feature>
<reference evidence="2" key="1">
    <citation type="submission" date="2020-05" db="EMBL/GenBank/DDBJ databases">
        <title>Mycena genomes resolve the evolution of fungal bioluminescence.</title>
        <authorList>
            <person name="Tsai I.J."/>
        </authorList>
    </citation>
    <scope>NUCLEOTIDE SEQUENCE</scope>
    <source>
        <strain evidence="2">CCC161011</strain>
    </source>
</reference>
<feature type="compositionally biased region" description="Low complexity" evidence="1">
    <location>
        <begin position="374"/>
        <end position="394"/>
    </location>
</feature>
<sequence length="745" mass="79223">MSLSSYIKRQSRVIRRSTVVSSAGLCSILEEPTESITTEKKPKKNSMKAKRRLGVSDLSIPHTSPLFTAVQGLDDNSEWRLRLPEVLLEDGADDTTFDFPRPPIPIFGSPHSDELESESSGSEGSEGSRSGSESPMSSGMPTTPTPSPTAESYVAAEAELRGQCVIRCKSIKPLIITKRSVSPIPPPVPSSSTLPAASSSASRVADEYREDNDNDAWQDDDEYYAAHASGFITLAPPLPPSFPSSSAAALPATPAASTARAVRRESAIIPASTTVSTRPSVQLDPSYAPQRASVRLSRTITIPTRAPPPPPIITTGCHSRSGSSSQLPKSPNPSPTTRETRGRTRPPPKTPVPMDALSTPWSGDYTAYAPLFTPSPSADSSSSSTSSRLDALLSPPAPRRFPAEAQGVPSDVDADDDGEWEECTYDEFGSGFDDVPLSPLVASAPSPDTEEVSPVLAVERNEAEAGDKWTFPPSPLPRPFPIHGLAPPPRAPRNSGSLSSRSSPPRAHLRPVLIILHRAYRNAPPPRRPPVLRSRWSSSTLSSIHSAHARSPASPKTFSFARRYFNPHSKVAKSPRTKAYPKPMGSATVLSPPKKRKGGKRLTVEDVLIVGRPPAPAPTDVLAAPPPPTTTTKPFSFSALSPASATPATPYSTTAQWAAYPASPVPAPPLQSPSPALYAAYTTQRSPRRRASNASTSAWSYSSRSSEASPPGSTCGGSDSGHSDTSTGSGLRRKPIPLEIFFEMI</sequence>
<feature type="compositionally biased region" description="Low complexity" evidence="1">
    <location>
        <begin position="243"/>
        <end position="259"/>
    </location>
</feature>
<feature type="compositionally biased region" description="Polar residues" evidence="1">
    <location>
        <begin position="271"/>
        <end position="280"/>
    </location>
</feature>
<evidence type="ECO:0000313" key="3">
    <source>
        <dbReference type="Proteomes" id="UP000620124"/>
    </source>
</evidence>
<protein>
    <submittedName>
        <fullName evidence="2">Uncharacterized protein</fullName>
    </submittedName>
</protein>
<evidence type="ECO:0000256" key="1">
    <source>
        <dbReference type="SAM" id="MobiDB-lite"/>
    </source>
</evidence>
<dbReference type="Proteomes" id="UP000620124">
    <property type="component" value="Unassembled WGS sequence"/>
</dbReference>
<feature type="region of interest" description="Disordered" evidence="1">
    <location>
        <begin position="33"/>
        <end position="54"/>
    </location>
</feature>
<dbReference type="EMBL" id="JACAZI010000011">
    <property type="protein sequence ID" value="KAF7348676.1"/>
    <property type="molecule type" value="Genomic_DNA"/>
</dbReference>
<feature type="compositionally biased region" description="Low complexity" evidence="1">
    <location>
        <begin position="492"/>
        <end position="506"/>
    </location>
</feature>
<dbReference type="AlphaFoldDB" id="A0A8H6XY34"/>